<feature type="region of interest" description="Disordered" evidence="1">
    <location>
        <begin position="44"/>
        <end position="79"/>
    </location>
</feature>
<evidence type="ECO:0000313" key="2">
    <source>
        <dbReference type="EMBL" id="VDP01846.1"/>
    </source>
</evidence>
<accession>A0A183M9L7</accession>
<reference evidence="2 3" key="1">
    <citation type="submission" date="2018-11" db="EMBL/GenBank/DDBJ databases">
        <authorList>
            <consortium name="Pathogen Informatics"/>
        </authorList>
    </citation>
    <scope>NUCLEOTIDE SEQUENCE [LARGE SCALE GENOMIC DNA]</scope>
    <source>
        <strain evidence="2 3">Zambia</strain>
    </source>
</reference>
<keyword evidence="3" id="KW-1185">Reference proteome</keyword>
<dbReference type="AlphaFoldDB" id="A0A183M9L7"/>
<evidence type="ECO:0000256" key="1">
    <source>
        <dbReference type="SAM" id="MobiDB-lite"/>
    </source>
</evidence>
<proteinExistence type="predicted"/>
<name>A0A183M9L7_9TREM</name>
<evidence type="ECO:0000313" key="3">
    <source>
        <dbReference type="Proteomes" id="UP000277204"/>
    </source>
</evidence>
<organism evidence="2 3">
    <name type="scientific">Schistosoma margrebowiei</name>
    <dbReference type="NCBI Taxonomy" id="48269"/>
    <lineage>
        <taxon>Eukaryota</taxon>
        <taxon>Metazoa</taxon>
        <taxon>Spiralia</taxon>
        <taxon>Lophotrochozoa</taxon>
        <taxon>Platyhelminthes</taxon>
        <taxon>Trematoda</taxon>
        <taxon>Digenea</taxon>
        <taxon>Strigeidida</taxon>
        <taxon>Schistosomatoidea</taxon>
        <taxon>Schistosomatidae</taxon>
        <taxon>Schistosoma</taxon>
    </lineage>
</organism>
<sequence length="131" mass="14419">MFSDILSIPLLRGSSRPKKPSLFPSFATRKYHYPGTTVNSSSIDATVGVGGHNQTSRRLSKFRPMPAHPSETASNHKTSDQVIPIIRGDKLSPSCNEIITDFLNCLLCLCNRAVIHESNCIDLVRILINSP</sequence>
<dbReference type="EMBL" id="UZAI01008372">
    <property type="protein sequence ID" value="VDP01846.1"/>
    <property type="molecule type" value="Genomic_DNA"/>
</dbReference>
<dbReference type="Proteomes" id="UP000277204">
    <property type="component" value="Unassembled WGS sequence"/>
</dbReference>
<protein>
    <submittedName>
        <fullName evidence="2">Uncharacterized protein</fullName>
    </submittedName>
</protein>
<gene>
    <name evidence="2" type="ORF">SMRZ_LOCUS12744</name>
</gene>